<dbReference type="InterPro" id="IPR035892">
    <property type="entry name" value="C2_domain_sf"/>
</dbReference>
<evidence type="ECO:0000259" key="2">
    <source>
        <dbReference type="PROSITE" id="PS50004"/>
    </source>
</evidence>
<feature type="coiled-coil region" evidence="1">
    <location>
        <begin position="53"/>
        <end position="80"/>
    </location>
</feature>
<comment type="caution">
    <text evidence="4">The sequence shown here is derived from an EMBL/GenBank/DDBJ whole genome shotgun (WGS) entry which is preliminary data.</text>
</comment>
<dbReference type="PANTHER" id="PTHR44329">
    <property type="entry name" value="SERINE/THREONINE-PROTEIN KINASE TNNI3K-RELATED"/>
    <property type="match status" value="1"/>
</dbReference>
<dbReference type="OrthoDB" id="4062651at2759"/>
<keyword evidence="4" id="KW-0418">Kinase</keyword>
<sequence>MNTTIVCSVCSNPNEILLKKCTDCGEILPPDHEKLRILILRSKHLKPAASNGNSEYLQEIANLKEQIAENARQYDEIKHQYELSQQQLTQRQIHRQPTSELEDERAALATERTQLLEMRRLIGTLQTIPYIDPTQFQCDTVLSTAHKYELQLGSFNGRTVVMKRLLRSVMDEQDCDRFRQSIARLAKLNGGEGTILSLVGASNVGEKNPQAYLEYMEKGDLRHYLRTTARSQLSWKTRVNIALNIARALKYLHGLDLIHRDLSSHHVLLNASKDAKLTGLSNTRQIDFNGMTNGVGNFRWVSPESMVEGKMYSEKTDIYSLGLIMIELDTHEIPYSSCLHRGRVMGDFMLMEALMNATPGAEITKHKFKDSPHWYRDLALRCTNLDPEKRPSAVEIASILHNQLREMTDMSSIDVNKVFPALRLPPAIVDLNLTVIRAKNLLDTQVFGTQDPFCKLSLGGKIATTNYHDNGGVEPRWGRVFTFQNIHPLDNILEVNILNKNWVMDGQIGKSTIPLEMTVEKVDERLSLTSWFQVYSRGDQQGQILLKFEYKGDLARWLTEYQASLENFKATRGHVRTMQSDEIQMEKITQILIPRLQAVGFAAAGIAGRVAGLP</sequence>
<dbReference type="CDD" id="cd00030">
    <property type="entry name" value="C2"/>
    <property type="match status" value="1"/>
</dbReference>
<dbReference type="InterPro" id="IPR000008">
    <property type="entry name" value="C2_dom"/>
</dbReference>
<accession>A0A1V9ZXZ8</accession>
<dbReference type="GO" id="GO:0005524">
    <property type="term" value="F:ATP binding"/>
    <property type="evidence" value="ECO:0007669"/>
    <property type="project" value="InterPro"/>
</dbReference>
<dbReference type="SUPFAM" id="SSF56112">
    <property type="entry name" value="Protein kinase-like (PK-like)"/>
    <property type="match status" value="1"/>
</dbReference>
<proteinExistence type="predicted"/>
<keyword evidence="4" id="KW-0808">Transferase</keyword>
<dbReference type="GO" id="GO:0004674">
    <property type="term" value="F:protein serine/threonine kinase activity"/>
    <property type="evidence" value="ECO:0007669"/>
    <property type="project" value="TreeGrafter"/>
</dbReference>
<dbReference type="PANTHER" id="PTHR44329:SF214">
    <property type="entry name" value="PROTEIN KINASE DOMAIN-CONTAINING PROTEIN"/>
    <property type="match status" value="1"/>
</dbReference>
<evidence type="ECO:0000313" key="4">
    <source>
        <dbReference type="EMBL" id="OQS02888.1"/>
    </source>
</evidence>
<dbReference type="Pfam" id="PF07714">
    <property type="entry name" value="PK_Tyr_Ser-Thr"/>
    <property type="match status" value="1"/>
</dbReference>
<evidence type="ECO:0000256" key="1">
    <source>
        <dbReference type="SAM" id="Coils"/>
    </source>
</evidence>
<dbReference type="InterPro" id="IPR011009">
    <property type="entry name" value="Kinase-like_dom_sf"/>
</dbReference>
<dbReference type="SUPFAM" id="SSF49562">
    <property type="entry name" value="C2 domain (Calcium/lipid-binding domain, CaLB)"/>
    <property type="match status" value="1"/>
</dbReference>
<evidence type="ECO:0000313" key="5">
    <source>
        <dbReference type="Proteomes" id="UP000243217"/>
    </source>
</evidence>
<dbReference type="InterPro" id="IPR051681">
    <property type="entry name" value="Ser/Thr_Kinases-Pseudokinases"/>
</dbReference>
<dbReference type="AlphaFoldDB" id="A0A1V9ZXZ8"/>
<dbReference type="PRINTS" id="PR00109">
    <property type="entry name" value="TYRKINASE"/>
</dbReference>
<dbReference type="Gene3D" id="1.10.510.10">
    <property type="entry name" value="Transferase(Phosphotransferase) domain 1"/>
    <property type="match status" value="1"/>
</dbReference>
<feature type="domain" description="Protein kinase" evidence="3">
    <location>
        <begin position="116"/>
        <end position="404"/>
    </location>
</feature>
<name>A0A1V9ZXZ8_9STRA</name>
<dbReference type="SMART" id="SM00239">
    <property type="entry name" value="C2"/>
    <property type="match status" value="1"/>
</dbReference>
<evidence type="ECO:0000259" key="3">
    <source>
        <dbReference type="PROSITE" id="PS50011"/>
    </source>
</evidence>
<dbReference type="Pfam" id="PF00168">
    <property type="entry name" value="C2"/>
    <property type="match status" value="1"/>
</dbReference>
<protein>
    <submittedName>
        <fullName evidence="4">Kinase</fullName>
    </submittedName>
</protein>
<dbReference type="PROSITE" id="PS50011">
    <property type="entry name" value="PROTEIN_KINASE_DOM"/>
    <property type="match status" value="1"/>
</dbReference>
<dbReference type="Gene3D" id="2.60.40.150">
    <property type="entry name" value="C2 domain"/>
    <property type="match status" value="1"/>
</dbReference>
<dbReference type="STRING" id="74557.A0A1V9ZXZ8"/>
<dbReference type="EMBL" id="JNBS01001060">
    <property type="protein sequence ID" value="OQS02888.1"/>
    <property type="molecule type" value="Genomic_DNA"/>
</dbReference>
<feature type="domain" description="C2" evidence="2">
    <location>
        <begin position="414"/>
        <end position="530"/>
    </location>
</feature>
<dbReference type="InterPro" id="IPR001245">
    <property type="entry name" value="Ser-Thr/Tyr_kinase_cat_dom"/>
</dbReference>
<organism evidence="4 5">
    <name type="scientific">Thraustotheca clavata</name>
    <dbReference type="NCBI Taxonomy" id="74557"/>
    <lineage>
        <taxon>Eukaryota</taxon>
        <taxon>Sar</taxon>
        <taxon>Stramenopiles</taxon>
        <taxon>Oomycota</taxon>
        <taxon>Saprolegniomycetes</taxon>
        <taxon>Saprolegniales</taxon>
        <taxon>Achlyaceae</taxon>
        <taxon>Thraustotheca</taxon>
    </lineage>
</organism>
<gene>
    <name evidence="4" type="ORF">THRCLA_21294</name>
</gene>
<reference evidence="4 5" key="1">
    <citation type="journal article" date="2014" name="Genome Biol. Evol.">
        <title>The secreted proteins of Achlya hypogyna and Thraustotheca clavata identify the ancestral oomycete secretome and reveal gene acquisitions by horizontal gene transfer.</title>
        <authorList>
            <person name="Misner I."/>
            <person name="Blouin N."/>
            <person name="Leonard G."/>
            <person name="Richards T.A."/>
            <person name="Lane C.E."/>
        </authorList>
    </citation>
    <scope>NUCLEOTIDE SEQUENCE [LARGE SCALE GENOMIC DNA]</scope>
    <source>
        <strain evidence="4 5">ATCC 34112</strain>
    </source>
</reference>
<dbReference type="Proteomes" id="UP000243217">
    <property type="component" value="Unassembled WGS sequence"/>
</dbReference>
<keyword evidence="5" id="KW-1185">Reference proteome</keyword>
<keyword evidence="1" id="KW-0175">Coiled coil</keyword>
<dbReference type="InterPro" id="IPR000719">
    <property type="entry name" value="Prot_kinase_dom"/>
</dbReference>
<dbReference type="PROSITE" id="PS50004">
    <property type="entry name" value="C2"/>
    <property type="match status" value="1"/>
</dbReference>